<comment type="similarity">
    <text evidence="1">Belongs to the adenylyl cyclase class-3 family.</text>
</comment>
<dbReference type="InterPro" id="IPR050697">
    <property type="entry name" value="Adenylyl/Guanylyl_Cyclase_3/4"/>
</dbReference>
<proteinExistence type="inferred from homology"/>
<evidence type="ECO:0000256" key="2">
    <source>
        <dbReference type="SAM" id="MobiDB-lite"/>
    </source>
</evidence>
<evidence type="ECO:0000259" key="3">
    <source>
        <dbReference type="PROSITE" id="PS50125"/>
    </source>
</evidence>
<dbReference type="PANTHER" id="PTHR43081:SF19">
    <property type="entry name" value="PH-SENSITIVE ADENYLATE CYCLASE RV1264"/>
    <property type="match status" value="1"/>
</dbReference>
<evidence type="ECO:0000313" key="4">
    <source>
        <dbReference type="EMBL" id="GLW66130.1"/>
    </source>
</evidence>
<dbReference type="InterPro" id="IPR029787">
    <property type="entry name" value="Nucleotide_cyclase"/>
</dbReference>
<dbReference type="Proteomes" id="UP001165124">
    <property type="component" value="Unassembled WGS sequence"/>
</dbReference>
<evidence type="ECO:0000256" key="1">
    <source>
        <dbReference type="ARBA" id="ARBA00005381"/>
    </source>
</evidence>
<name>A0A9W6PXC2_9ACTN</name>
<accession>A0A9W6PXC2</accession>
<dbReference type="InterPro" id="IPR001054">
    <property type="entry name" value="A/G_cyclase"/>
</dbReference>
<reference evidence="4" key="1">
    <citation type="submission" date="2023-02" db="EMBL/GenBank/DDBJ databases">
        <title>Actinomadura rubrobrunea NBRC 14622.</title>
        <authorList>
            <person name="Ichikawa N."/>
            <person name="Sato H."/>
            <person name="Tonouchi N."/>
        </authorList>
    </citation>
    <scope>NUCLEOTIDE SEQUENCE</scope>
    <source>
        <strain evidence="4">NBRC 14622</strain>
    </source>
</reference>
<protein>
    <recommendedName>
        <fullName evidence="3">Guanylate cyclase domain-containing protein</fullName>
    </recommendedName>
</protein>
<organism evidence="4 5">
    <name type="scientific">Actinomadura rubrobrunea</name>
    <dbReference type="NCBI Taxonomy" id="115335"/>
    <lineage>
        <taxon>Bacteria</taxon>
        <taxon>Bacillati</taxon>
        <taxon>Actinomycetota</taxon>
        <taxon>Actinomycetes</taxon>
        <taxon>Streptosporangiales</taxon>
        <taxon>Thermomonosporaceae</taxon>
        <taxon>Actinomadura</taxon>
    </lineage>
</organism>
<gene>
    <name evidence="4" type="ORF">Arub01_43740</name>
</gene>
<dbReference type="RefSeq" id="WP_067917721.1">
    <property type="nucleotide sequence ID" value="NZ_BSRZ01000012.1"/>
</dbReference>
<sequence length="385" mass="41517">MSTEHFDLFREASGNADRPIKVILFADLSGSTEMKGKLGEVAWLPTLGKFLDITSDAITGHGGTVVKYLGDGAMAAFDGEHAAEAICTGIQIQEMLRSAKAQGWLNDCVATVGIATGRVVEFKAPGGGLDYVGSVVDLAARLCGAAGPQAVWVDSATVASANMNKVSSELGRAHQRSPEDYLSDEWKVQLKGFAKPVKYREVVWHAKPFGPTNEVIGEITERSDRQGGRHADPHAAPAREGVVKRWDPDKGFGFIATVDHGDYYVNRRYIVGDEDLTVGRSVKFVPRPPLKEGAYPIAACTVQEGHRVRATFQRWVPANADFTFVDVCDHLGNRQSLYLSVKEDAADHRAGETALVVVDRNRKGLACRPADGAGDEGVGIDDRVA</sequence>
<feature type="compositionally biased region" description="Basic and acidic residues" evidence="2">
    <location>
        <begin position="222"/>
        <end position="233"/>
    </location>
</feature>
<dbReference type="Pfam" id="PF00211">
    <property type="entry name" value="Guanylate_cyc"/>
    <property type="match status" value="1"/>
</dbReference>
<dbReference type="InterPro" id="IPR002059">
    <property type="entry name" value="CSP_DNA-bd"/>
</dbReference>
<dbReference type="EMBL" id="BSRZ01000012">
    <property type="protein sequence ID" value="GLW66130.1"/>
    <property type="molecule type" value="Genomic_DNA"/>
</dbReference>
<dbReference type="Gene3D" id="2.40.50.140">
    <property type="entry name" value="Nucleic acid-binding proteins"/>
    <property type="match status" value="1"/>
</dbReference>
<dbReference type="AlphaFoldDB" id="A0A9W6PXC2"/>
<dbReference type="CDD" id="cd04458">
    <property type="entry name" value="CSP_CDS"/>
    <property type="match status" value="1"/>
</dbReference>
<dbReference type="CDD" id="cd07302">
    <property type="entry name" value="CHD"/>
    <property type="match status" value="1"/>
</dbReference>
<dbReference type="GO" id="GO:0006171">
    <property type="term" value="P:cAMP biosynthetic process"/>
    <property type="evidence" value="ECO:0007669"/>
    <property type="project" value="TreeGrafter"/>
</dbReference>
<dbReference type="SUPFAM" id="SSF55073">
    <property type="entry name" value="Nucleotide cyclase"/>
    <property type="match status" value="1"/>
</dbReference>
<evidence type="ECO:0000313" key="5">
    <source>
        <dbReference type="Proteomes" id="UP001165124"/>
    </source>
</evidence>
<feature type="region of interest" description="Disordered" evidence="2">
    <location>
        <begin position="222"/>
        <end position="241"/>
    </location>
</feature>
<dbReference type="SUPFAM" id="SSF50249">
    <property type="entry name" value="Nucleic acid-binding proteins"/>
    <property type="match status" value="1"/>
</dbReference>
<dbReference type="Gene3D" id="3.30.70.1230">
    <property type="entry name" value="Nucleotide cyclase"/>
    <property type="match status" value="1"/>
</dbReference>
<dbReference type="GO" id="GO:0003676">
    <property type="term" value="F:nucleic acid binding"/>
    <property type="evidence" value="ECO:0007669"/>
    <property type="project" value="InterPro"/>
</dbReference>
<dbReference type="PANTHER" id="PTHR43081">
    <property type="entry name" value="ADENYLATE CYCLASE, TERMINAL-DIFFERENTIATION SPECIFIC-RELATED"/>
    <property type="match status" value="1"/>
</dbReference>
<dbReference type="GO" id="GO:0004016">
    <property type="term" value="F:adenylate cyclase activity"/>
    <property type="evidence" value="ECO:0007669"/>
    <property type="project" value="UniProtKB-ARBA"/>
</dbReference>
<dbReference type="GO" id="GO:0035556">
    <property type="term" value="P:intracellular signal transduction"/>
    <property type="evidence" value="ECO:0007669"/>
    <property type="project" value="InterPro"/>
</dbReference>
<comment type="caution">
    <text evidence="4">The sequence shown here is derived from an EMBL/GenBank/DDBJ whole genome shotgun (WGS) entry which is preliminary data.</text>
</comment>
<keyword evidence="5" id="KW-1185">Reference proteome</keyword>
<dbReference type="InterPro" id="IPR012340">
    <property type="entry name" value="NA-bd_OB-fold"/>
</dbReference>
<feature type="domain" description="Guanylate cyclase" evidence="3">
    <location>
        <begin position="22"/>
        <end position="143"/>
    </location>
</feature>
<dbReference type="PROSITE" id="PS50125">
    <property type="entry name" value="GUANYLATE_CYCLASE_2"/>
    <property type="match status" value="1"/>
</dbReference>